<protein>
    <submittedName>
        <fullName evidence="1">Uncharacterized protein</fullName>
    </submittedName>
</protein>
<dbReference type="AlphaFoldDB" id="A0A645G4T2"/>
<sequence length="146" mass="15592">MSSDSKTCKEFIHVLKATSVISFFIDSEKLITFTGSDGTGEGFSPLFPSIVLLTILSPNSVSEILGIGVNGVSTLPGFASSDFFGVGQSDFLGVAPFFTFSDFLGVGAFLPFSDFFGVGLDVDFSRYSSILGYLITYFSCHFSCMA</sequence>
<gene>
    <name evidence="1" type="ORF">SDC9_169035</name>
</gene>
<organism evidence="1">
    <name type="scientific">bioreactor metagenome</name>
    <dbReference type="NCBI Taxonomy" id="1076179"/>
    <lineage>
        <taxon>unclassified sequences</taxon>
        <taxon>metagenomes</taxon>
        <taxon>ecological metagenomes</taxon>
    </lineage>
</organism>
<name>A0A645G4T2_9ZZZZ</name>
<accession>A0A645G4T2</accession>
<dbReference type="EMBL" id="VSSQ01069674">
    <property type="protein sequence ID" value="MPN21655.1"/>
    <property type="molecule type" value="Genomic_DNA"/>
</dbReference>
<evidence type="ECO:0000313" key="1">
    <source>
        <dbReference type="EMBL" id="MPN21655.1"/>
    </source>
</evidence>
<proteinExistence type="predicted"/>
<reference evidence="1" key="1">
    <citation type="submission" date="2019-08" db="EMBL/GenBank/DDBJ databases">
        <authorList>
            <person name="Kucharzyk K."/>
            <person name="Murdoch R.W."/>
            <person name="Higgins S."/>
            <person name="Loffler F."/>
        </authorList>
    </citation>
    <scope>NUCLEOTIDE SEQUENCE</scope>
</reference>
<comment type="caution">
    <text evidence="1">The sequence shown here is derived from an EMBL/GenBank/DDBJ whole genome shotgun (WGS) entry which is preliminary data.</text>
</comment>